<gene>
    <name evidence="5" type="ORF">PSAL_006190</name>
</gene>
<dbReference type="Proteomes" id="UP000283786">
    <property type="component" value="Chromosome"/>
</dbReference>
<name>A0A418SDH7_9RHOB</name>
<dbReference type="InterPro" id="IPR017853">
    <property type="entry name" value="GH"/>
</dbReference>
<feature type="binding site" evidence="3">
    <location>
        <begin position="347"/>
        <end position="348"/>
    </location>
    <ligand>
        <name>substrate</name>
    </ligand>
</feature>
<dbReference type="SMART" id="SM00642">
    <property type="entry name" value="Aamy"/>
    <property type="match status" value="1"/>
</dbReference>
<dbReference type="PANTHER" id="PTHR38784">
    <property type="entry name" value="SUCROSE PHOSPHORYLASE"/>
    <property type="match status" value="1"/>
</dbReference>
<feature type="binding site" evidence="3">
    <location>
        <position position="107"/>
    </location>
    <ligand>
        <name>substrate</name>
    </ligand>
</feature>
<dbReference type="AlphaFoldDB" id="A0A418SDH7"/>
<reference evidence="5 6" key="1">
    <citation type="submission" date="2020-08" db="EMBL/GenBank/DDBJ databases">
        <title>Genome sequence of Rhodobacteraceae bacterium Lw-13e.</title>
        <authorList>
            <person name="Poehlein A."/>
            <person name="Wolter L."/>
            <person name="Daniel R."/>
            <person name="Brinkhoff T."/>
        </authorList>
    </citation>
    <scope>NUCLEOTIDE SEQUENCE [LARGE SCALE GENOMIC DNA]</scope>
    <source>
        <strain evidence="5 6">Lw-13e</strain>
    </source>
</reference>
<keyword evidence="1 5" id="KW-0328">Glycosyltransferase</keyword>
<dbReference type="RefSeq" id="WP_119839843.1">
    <property type="nucleotide sequence ID" value="NZ_CP060436.1"/>
</dbReference>
<protein>
    <submittedName>
        <fullName evidence="5">Glucosylglycerate phosphorylase</fullName>
        <ecNumber evidence="5">2.4.1.352</ecNumber>
    </submittedName>
</protein>
<dbReference type="KEGG" id="palw:PSAL_006190"/>
<dbReference type="GO" id="GO:0005975">
    <property type="term" value="P:carbohydrate metabolic process"/>
    <property type="evidence" value="ECO:0007669"/>
    <property type="project" value="InterPro"/>
</dbReference>
<evidence type="ECO:0000313" key="5">
    <source>
        <dbReference type="EMBL" id="QPM89403.1"/>
    </source>
</evidence>
<dbReference type="InterPro" id="IPR016377">
    <property type="entry name" value="Sucrose_GGa_phosphorylase-rel"/>
</dbReference>
<accession>A0A418SDH7</accession>
<dbReference type="InterPro" id="IPR045857">
    <property type="entry name" value="O16G_dom_2"/>
</dbReference>
<dbReference type="InterPro" id="IPR033746">
    <property type="entry name" value="GGa_phosphorylase"/>
</dbReference>
<dbReference type="Gene3D" id="3.90.400.10">
    <property type="entry name" value="Oligo-1,6-glucosidase, Domain 2"/>
    <property type="match status" value="1"/>
</dbReference>
<feature type="binding site" evidence="3">
    <location>
        <position position="145"/>
    </location>
    <ligand>
        <name>substrate</name>
    </ligand>
</feature>
<keyword evidence="2 5" id="KW-0808">Transferase</keyword>
<dbReference type="EC" id="2.4.1.352" evidence="5"/>
<evidence type="ECO:0000313" key="6">
    <source>
        <dbReference type="Proteomes" id="UP000283786"/>
    </source>
</evidence>
<evidence type="ECO:0000259" key="4">
    <source>
        <dbReference type="SMART" id="SM00642"/>
    </source>
</evidence>
<dbReference type="Gene3D" id="3.20.20.80">
    <property type="entry name" value="Glycosidases"/>
    <property type="match status" value="1"/>
</dbReference>
<dbReference type="Gene3D" id="2.60.40.1180">
    <property type="entry name" value="Golgi alpha-mannosidase II"/>
    <property type="match status" value="1"/>
</dbReference>
<dbReference type="SUPFAM" id="SSF51445">
    <property type="entry name" value="(Trans)glycosidases"/>
    <property type="match status" value="1"/>
</dbReference>
<evidence type="ECO:0000256" key="3">
    <source>
        <dbReference type="PIRSR" id="PIRSR003059-2"/>
    </source>
</evidence>
<dbReference type="GO" id="GO:0016757">
    <property type="term" value="F:glycosyltransferase activity"/>
    <property type="evidence" value="ECO:0007669"/>
    <property type="project" value="UniProtKB-KW"/>
</dbReference>
<dbReference type="OrthoDB" id="9805159at2"/>
<dbReference type="EMBL" id="CP060436">
    <property type="protein sequence ID" value="QPM89403.1"/>
    <property type="molecule type" value="Genomic_DNA"/>
</dbReference>
<dbReference type="CDD" id="cd11356">
    <property type="entry name" value="AmyAc_Sucrose_phosphorylase-like_1"/>
    <property type="match status" value="1"/>
</dbReference>
<feature type="domain" description="Glycosyl hydrolase family 13 catalytic" evidence="4">
    <location>
        <begin position="79"/>
        <end position="491"/>
    </location>
</feature>
<feature type="binding site" evidence="3">
    <location>
        <position position="454"/>
    </location>
    <ligand>
        <name>substrate</name>
    </ligand>
</feature>
<feature type="binding site" evidence="3">
    <location>
        <begin position="238"/>
        <end position="240"/>
    </location>
    <ligand>
        <name>substrate</name>
    </ligand>
</feature>
<organism evidence="5 6">
    <name type="scientific">Pseudooceanicola algae</name>
    <dbReference type="NCBI Taxonomy" id="1537215"/>
    <lineage>
        <taxon>Bacteria</taxon>
        <taxon>Pseudomonadati</taxon>
        <taxon>Pseudomonadota</taxon>
        <taxon>Alphaproteobacteria</taxon>
        <taxon>Rhodobacterales</taxon>
        <taxon>Paracoccaceae</taxon>
        <taxon>Pseudooceanicola</taxon>
    </lineage>
</organism>
<evidence type="ECO:0000256" key="2">
    <source>
        <dbReference type="ARBA" id="ARBA00022679"/>
    </source>
</evidence>
<proteinExistence type="predicted"/>
<evidence type="ECO:0000256" key="1">
    <source>
        <dbReference type="ARBA" id="ARBA00022676"/>
    </source>
</evidence>
<dbReference type="InterPro" id="IPR006047">
    <property type="entry name" value="GH13_cat_dom"/>
</dbReference>
<sequence>MGSETSSAFQHRLKALVRQIYPEHDSKILAKGLTEAFWPEGTERRKRGRVPGNRQWSERDAMMITYGNSIVDGRYKPLDLLRDFMENHLTGVLNGVHILPFFPYTSDDGFAVTDYRAVNPILGDWADIQRIGSEFLLMSDLVLNHVSSSSAWFNDYRQGHPPYDKFFFEASPEDDLSDVVRPRTHPLLREVKTSRGPKHVWCTFSHDQVDLDFRNPEVLMEFLRVMRLHIDNGVRIVRLDAVAFIWKEIGTKSIHMPQTHAIVRMMRLFADWASEPVILLTETNVPNRENLSYFGNRNEAHAVYNFSLPPLILHAMLSGTAEYLIRWQGAMPPAQLGCAYLNFTASHDGIGMRPAEGILSPDDTSAVIDAVRQFGGKVSMRALPDGGESPYELNITWFSAMAGTFAGPDEHQITRFLASQTMMMALEGIPAFYIHSLLGCRNDVEGVEKSGQNRAINRHRWEYTELQDRLADPTSEQHIILEELSRRIRIRRRQRGFHPNATQFTLQQLDDRLFGIWRQSLDRDQSIFAIHNVSADAITIDPLEINLIDGEAWVDLLSGEEILPEGKMIPFAPYQCRWITNRG</sequence>
<dbReference type="InterPro" id="IPR013780">
    <property type="entry name" value="Glyco_hydro_b"/>
</dbReference>
<dbReference type="Pfam" id="PF00128">
    <property type="entry name" value="Alpha-amylase"/>
    <property type="match status" value="1"/>
</dbReference>
<dbReference type="PIRSF" id="PIRSF003059">
    <property type="entry name" value="Sucrose_phosphorylase"/>
    <property type="match status" value="1"/>
</dbReference>
<dbReference type="PANTHER" id="PTHR38784:SF1">
    <property type="entry name" value="SUCROSE PHOSPHORYLASE"/>
    <property type="match status" value="1"/>
</dbReference>
<keyword evidence="6" id="KW-1185">Reference proteome</keyword>